<dbReference type="RefSeq" id="WP_111355653.1">
    <property type="nucleotide sequence ID" value="NZ_NHSK01000059.1"/>
</dbReference>
<dbReference type="Pfam" id="PF13481">
    <property type="entry name" value="AAA_25"/>
    <property type="match status" value="1"/>
</dbReference>
<dbReference type="InterPro" id="IPR027417">
    <property type="entry name" value="P-loop_NTPase"/>
</dbReference>
<dbReference type="Proteomes" id="UP000248863">
    <property type="component" value="Unassembled WGS sequence"/>
</dbReference>
<sequence length="357" mass="38488">MTQRNDRGADDGARLRSLSLGDLLSVDLPVRDYILDPLMKQGESLMLWAAPGVGKTMAALSIALAAAGGGKFLGWKAPHPFRVLYVDGEMALADLKDRLVVLKDAVEGLDVDAAAKNLRLLVRSHQDPEASFPDIATPEGQQTIYARARGMKADLVILDNFSVLAGVDDENDAGAMNPVLTFLLRMKQAGIATILVHHSNKGGESYRGSSKIATTFEAIIGLKANSGVASRYTAAFDLAFTKFRGRRNDTIVETSAWLEEAADGTLRWRWKESEDAELGRVVTLVKTCRYGRDADLAKALGVSTGKLSGLKNTAIARGLIKAPDWKRCVEAARASESGLDAFPDVAEADEDDAHNDF</sequence>
<evidence type="ECO:0000313" key="2">
    <source>
        <dbReference type="EMBL" id="RAI41258.1"/>
    </source>
</evidence>
<dbReference type="AlphaFoldDB" id="A0A327L0R3"/>
<dbReference type="EMBL" id="NPEU01000021">
    <property type="protein sequence ID" value="RAI41258.1"/>
    <property type="molecule type" value="Genomic_DNA"/>
</dbReference>
<dbReference type="SMART" id="SM00382">
    <property type="entry name" value="AAA"/>
    <property type="match status" value="1"/>
</dbReference>
<reference evidence="2 3" key="1">
    <citation type="submission" date="2017-07" db="EMBL/GenBank/DDBJ databases">
        <title>Draft Genome Sequences of Select Purple Nonsulfur Bacteria.</title>
        <authorList>
            <person name="Lasarre B."/>
            <person name="Mckinlay J.B."/>
        </authorList>
    </citation>
    <scope>NUCLEOTIDE SEQUENCE [LARGE SCALE GENOMIC DNA]</scope>
    <source>
        <strain evidence="2 3">DSM 11907</strain>
    </source>
</reference>
<evidence type="ECO:0000313" key="3">
    <source>
        <dbReference type="Proteomes" id="UP000248863"/>
    </source>
</evidence>
<comment type="caution">
    <text evidence="2">The sequence shown here is derived from an EMBL/GenBank/DDBJ whole genome shotgun (WGS) entry which is preliminary data.</text>
</comment>
<feature type="domain" description="AAA+ ATPase" evidence="1">
    <location>
        <begin position="41"/>
        <end position="226"/>
    </location>
</feature>
<dbReference type="SUPFAM" id="SSF52540">
    <property type="entry name" value="P-loop containing nucleoside triphosphate hydrolases"/>
    <property type="match status" value="1"/>
</dbReference>
<gene>
    <name evidence="2" type="ORF">CH338_03605</name>
</gene>
<evidence type="ECO:0000259" key="1">
    <source>
        <dbReference type="SMART" id="SM00382"/>
    </source>
</evidence>
<protein>
    <recommendedName>
        <fullName evidence="1">AAA+ ATPase domain-containing protein</fullName>
    </recommendedName>
</protein>
<accession>A0A327L0R3</accession>
<organism evidence="2 3">
    <name type="scientific">Rhodoplanes elegans</name>
    <dbReference type="NCBI Taxonomy" id="29408"/>
    <lineage>
        <taxon>Bacteria</taxon>
        <taxon>Pseudomonadati</taxon>
        <taxon>Pseudomonadota</taxon>
        <taxon>Alphaproteobacteria</taxon>
        <taxon>Hyphomicrobiales</taxon>
        <taxon>Nitrobacteraceae</taxon>
        <taxon>Rhodoplanes</taxon>
    </lineage>
</organism>
<dbReference type="InterPro" id="IPR003593">
    <property type="entry name" value="AAA+_ATPase"/>
</dbReference>
<name>A0A327L0R3_9BRAD</name>
<keyword evidence="3" id="KW-1185">Reference proteome</keyword>
<dbReference type="OrthoDB" id="34187at2"/>
<dbReference type="Gene3D" id="3.40.50.300">
    <property type="entry name" value="P-loop containing nucleotide triphosphate hydrolases"/>
    <property type="match status" value="1"/>
</dbReference>
<proteinExistence type="predicted"/>